<feature type="non-terminal residue" evidence="1">
    <location>
        <position position="20"/>
    </location>
</feature>
<reference evidence="1" key="1">
    <citation type="journal article" date="2015" name="Nature">
        <title>Complex archaea that bridge the gap between prokaryotes and eukaryotes.</title>
        <authorList>
            <person name="Spang A."/>
            <person name="Saw J.H."/>
            <person name="Jorgensen S.L."/>
            <person name="Zaremba-Niedzwiedzka K."/>
            <person name="Martijn J."/>
            <person name="Lind A.E."/>
            <person name="van Eijk R."/>
            <person name="Schleper C."/>
            <person name="Guy L."/>
            <person name="Ettema T.J."/>
        </authorList>
    </citation>
    <scope>NUCLEOTIDE SEQUENCE</scope>
</reference>
<accession>A0A0F8XK10</accession>
<name>A0A0F8XK10_9ZZZZ</name>
<proteinExistence type="predicted"/>
<dbReference type="EMBL" id="LAZR01062495">
    <property type="protein sequence ID" value="KKK61395.1"/>
    <property type="molecule type" value="Genomic_DNA"/>
</dbReference>
<organism evidence="1">
    <name type="scientific">marine sediment metagenome</name>
    <dbReference type="NCBI Taxonomy" id="412755"/>
    <lineage>
        <taxon>unclassified sequences</taxon>
        <taxon>metagenomes</taxon>
        <taxon>ecological metagenomes</taxon>
    </lineage>
</organism>
<gene>
    <name evidence="1" type="ORF">LCGC14_3014780</name>
</gene>
<sequence>MMMNWLWKKLKPYVDAQITH</sequence>
<protein>
    <submittedName>
        <fullName evidence="1">Uncharacterized protein</fullName>
    </submittedName>
</protein>
<dbReference type="AlphaFoldDB" id="A0A0F8XK10"/>
<evidence type="ECO:0000313" key="1">
    <source>
        <dbReference type="EMBL" id="KKK61395.1"/>
    </source>
</evidence>
<comment type="caution">
    <text evidence="1">The sequence shown here is derived from an EMBL/GenBank/DDBJ whole genome shotgun (WGS) entry which is preliminary data.</text>
</comment>